<keyword evidence="4" id="KW-1185">Reference proteome</keyword>
<proteinExistence type="predicted"/>
<organism evidence="3 4">
    <name type="scientific">Magallana gigas</name>
    <name type="common">Pacific oyster</name>
    <name type="synonym">Crassostrea gigas</name>
    <dbReference type="NCBI Taxonomy" id="29159"/>
    <lineage>
        <taxon>Eukaryota</taxon>
        <taxon>Metazoa</taxon>
        <taxon>Spiralia</taxon>
        <taxon>Lophotrochozoa</taxon>
        <taxon>Mollusca</taxon>
        <taxon>Bivalvia</taxon>
        <taxon>Autobranchia</taxon>
        <taxon>Pteriomorphia</taxon>
        <taxon>Ostreida</taxon>
        <taxon>Ostreoidea</taxon>
        <taxon>Ostreidae</taxon>
        <taxon>Magallana</taxon>
    </lineage>
</organism>
<evidence type="ECO:0000313" key="3">
    <source>
        <dbReference type="EnsemblMetazoa" id="G18161.1:cds"/>
    </source>
</evidence>
<evidence type="ECO:0000259" key="2">
    <source>
        <dbReference type="Pfam" id="PF23162"/>
    </source>
</evidence>
<sequence>MFVLNPSHFQLNPRLSCDINFELDLVHPILPRELEILTDWYGRFSVCGGGVDILLVTVANITKLVIPIPFLKMLEKVTQTAHKILRTTYSRFYTSGRPSLSDRWQTDKNIIMNTFARRKVISDRYGITDKSDDCPITHVSMNPPRKFHVPRVDNEIFLQKYTRAIIDHQYMTLLELPTVYSPLRVDVDVEKMDSSVVDVVTEKLIEQIMSLYAEESLKYLVNPTSPKTQGLLTAYVMQRRKNYMVDSETKEGLHAIFPDVVFPSNLHNSLFHIPIAEVVENMTPGEGKFKILVDQIGKNPWFMLGSQKHCDLYPYTVEYVWKYGEKLMPFTLNMNSESEVFHWVSKFSIRHKEPSEYCVEASDDLKNEILSIEESGEEELNVLNASKSKASSQFQSYVKSDYGKLWRQQKFCDKTMNKLIIDLGNLLDLYDVEISDTYKSWSSIGFALKILCESCDECENEFKELWFSFSEKSPKFNPSECEKTWNSLDSSKGDVLFAKRILLKYANECDISAKYKTFLTHL</sequence>
<dbReference type="InterPro" id="IPR014819">
    <property type="entry name" value="PriCT_2"/>
</dbReference>
<dbReference type="EnsemblMetazoa" id="G18161.1">
    <property type="protein sequence ID" value="G18161.1:cds"/>
    <property type="gene ID" value="G18161"/>
</dbReference>
<evidence type="ECO:0000259" key="1">
    <source>
        <dbReference type="Pfam" id="PF08707"/>
    </source>
</evidence>
<name>A0A8W8JAQ8_MAGGI</name>
<dbReference type="Pfam" id="PF08707">
    <property type="entry name" value="PriCT_2"/>
    <property type="match status" value="1"/>
</dbReference>
<dbReference type="InterPro" id="IPR056443">
    <property type="entry name" value="AEP_C962R"/>
</dbReference>
<protein>
    <submittedName>
        <fullName evidence="3">Uncharacterized protein</fullName>
    </submittedName>
</protein>
<feature type="domain" description="C962R-like N-terminal AEP" evidence="2">
    <location>
        <begin position="137"/>
        <end position="321"/>
    </location>
</feature>
<dbReference type="GO" id="GO:0016817">
    <property type="term" value="F:hydrolase activity, acting on acid anhydrides"/>
    <property type="evidence" value="ECO:0007669"/>
    <property type="project" value="InterPro"/>
</dbReference>
<dbReference type="Proteomes" id="UP000005408">
    <property type="component" value="Unassembled WGS sequence"/>
</dbReference>
<dbReference type="Pfam" id="PF23162">
    <property type="entry name" value="AEP_C962R"/>
    <property type="match status" value="1"/>
</dbReference>
<feature type="domain" description="Primase C-terminal 2" evidence="1">
    <location>
        <begin position="425"/>
        <end position="490"/>
    </location>
</feature>
<dbReference type="AlphaFoldDB" id="A0A8W8JAQ8"/>
<evidence type="ECO:0000313" key="4">
    <source>
        <dbReference type="Proteomes" id="UP000005408"/>
    </source>
</evidence>
<reference evidence="3" key="1">
    <citation type="submission" date="2022-08" db="UniProtKB">
        <authorList>
            <consortium name="EnsemblMetazoa"/>
        </authorList>
    </citation>
    <scope>IDENTIFICATION</scope>
    <source>
        <strain evidence="3">05x7-T-G4-1.051#20</strain>
    </source>
</reference>
<accession>A0A8W8JAQ8</accession>